<feature type="compositionally biased region" description="Polar residues" evidence="1">
    <location>
        <begin position="580"/>
        <end position="595"/>
    </location>
</feature>
<evidence type="ECO:0000313" key="2">
    <source>
        <dbReference type="EMBL" id="CAI2372871.1"/>
    </source>
</evidence>
<keyword evidence="3" id="KW-1185">Reference proteome</keyword>
<feature type="region of interest" description="Disordered" evidence="1">
    <location>
        <begin position="738"/>
        <end position="757"/>
    </location>
</feature>
<dbReference type="AlphaFoldDB" id="A0AAD1XHK4"/>
<accession>A0AAD1XHK4</accession>
<name>A0AAD1XHK4_EUPCR</name>
<feature type="compositionally biased region" description="Basic and acidic residues" evidence="1">
    <location>
        <begin position="596"/>
        <end position="610"/>
    </location>
</feature>
<sequence>MSLEKSNKTFQKCLNLEKSHNSINRKLAESCYGANILGSVNSSTTLKLSKKSFKGSICYQDSLSKFDLENDIKGQKQGEDSINQNSQNLSNYSKLSYKQGINSLRLKKALKEKTRMNLKSEKNINNNKKRGISKMSKNISTTSRALIKTPFEMSSKSILKRKSRKGLKKYSEKQSTTNLTQAIGKENRPPKTKSRVNEEKRSSVPRTEKSKLLAKRSIMSLKRTTRKKGNKSKKTTRGNGVDTFQELPLSSEGDLSNCLKDNPTSKKEAFKRISSILRKNRFDLPKSMAKDVSEYIWKHCMNPNSSMSNLSNSRSRLGTKRLMNKNYSTSVEKERKVLKEIDDLYSLVLGMKFVTGFEVKDSKDSKLFGDKNLIDDEEEDEIQTSRFPQSDFQCDLVPDEFSRRKHQRSKQYDTSKNKSVLQKIKAKLKKIKREHKKNKEILSAMNNLNKLVTEELKFSRSTSIPKLRKTGELFNSNLLYDKNESKENNNYIPNPDTFRKLESDRGYESQGINSLLMPNMLTKGDSHQNKEDGTTAEENKLKLPLHLLNPSKSQLNHNSAAVSNRGKIDSKSALLNLNSNRAGDHQSSYNTAEFTETQRQEKGNMSRRKEIRYNKLADVSSGNQSKEKGDNAIEILNYYNKSMSSEASTENTKENKMLKDVLYATIKLVLAQNKQIKKLKEVVTKGKDDQPEDFIASEMNDDSRITDLSLLSIGKDAINPIITVKNFCKNTCLHEKIQRKEKKPTKDSDKVQNEDIKNLSQISQKNIESIDETLLHELNKKMLKESVKSKSGPDLSNKAVPKNNDRYCDNSYTSNGYSFITNMNLLNTSMSPIHKANPCANENSAGVTKEAQNGKNEDDQIQRENTGQDEFIQNLCNQKKFPPVNKLDNSQLSLNYSEKHNDFSEFQDNSNPEFLDNSFSQHGLHQNDKSLDLKCYKMQEEKLKGSFLKKQESSQDRYQMVNDYNTSPADNFQQDFRDINKEEEYSKFQNDNIDTHTLIYNESSVMSKNQFDISTRSGVRIGRYDSEEENPYDESKSDLFNPMM</sequence>
<dbReference type="EMBL" id="CAMPGE010014184">
    <property type="protein sequence ID" value="CAI2372871.1"/>
    <property type="molecule type" value="Genomic_DNA"/>
</dbReference>
<comment type="caution">
    <text evidence="2">The sequence shown here is derived from an EMBL/GenBank/DDBJ whole genome shotgun (WGS) entry which is preliminary data.</text>
</comment>
<organism evidence="2 3">
    <name type="scientific">Euplotes crassus</name>
    <dbReference type="NCBI Taxonomy" id="5936"/>
    <lineage>
        <taxon>Eukaryota</taxon>
        <taxon>Sar</taxon>
        <taxon>Alveolata</taxon>
        <taxon>Ciliophora</taxon>
        <taxon>Intramacronucleata</taxon>
        <taxon>Spirotrichea</taxon>
        <taxon>Hypotrichia</taxon>
        <taxon>Euplotida</taxon>
        <taxon>Euplotidae</taxon>
        <taxon>Moneuplotes</taxon>
    </lineage>
</organism>
<proteinExistence type="predicted"/>
<feature type="compositionally biased region" description="Basic residues" evidence="1">
    <location>
        <begin position="223"/>
        <end position="236"/>
    </location>
</feature>
<feature type="region of interest" description="Disordered" evidence="1">
    <location>
        <begin position="580"/>
        <end position="610"/>
    </location>
</feature>
<feature type="region of interest" description="Disordered" evidence="1">
    <location>
        <begin position="1022"/>
        <end position="1044"/>
    </location>
</feature>
<feature type="region of interest" description="Disordered" evidence="1">
    <location>
        <begin position="837"/>
        <end position="859"/>
    </location>
</feature>
<feature type="region of interest" description="Disordered" evidence="1">
    <location>
        <begin position="157"/>
        <end position="247"/>
    </location>
</feature>
<feature type="compositionally biased region" description="Polar residues" evidence="1">
    <location>
        <begin position="840"/>
        <end position="854"/>
    </location>
</feature>
<feature type="compositionally biased region" description="Basic residues" evidence="1">
    <location>
        <begin position="158"/>
        <end position="168"/>
    </location>
</feature>
<evidence type="ECO:0000256" key="1">
    <source>
        <dbReference type="SAM" id="MobiDB-lite"/>
    </source>
</evidence>
<evidence type="ECO:0000313" key="3">
    <source>
        <dbReference type="Proteomes" id="UP001295684"/>
    </source>
</evidence>
<protein>
    <submittedName>
        <fullName evidence="2">Uncharacterized protein</fullName>
    </submittedName>
</protein>
<feature type="region of interest" description="Disordered" evidence="1">
    <location>
        <begin position="785"/>
        <end position="807"/>
    </location>
</feature>
<dbReference type="Proteomes" id="UP001295684">
    <property type="component" value="Unassembled WGS sequence"/>
</dbReference>
<reference evidence="2" key="1">
    <citation type="submission" date="2023-07" db="EMBL/GenBank/DDBJ databases">
        <authorList>
            <consortium name="AG Swart"/>
            <person name="Singh M."/>
            <person name="Singh A."/>
            <person name="Seah K."/>
            <person name="Emmerich C."/>
        </authorList>
    </citation>
    <scope>NUCLEOTIDE SEQUENCE</scope>
    <source>
        <strain evidence="2">DP1</strain>
    </source>
</reference>
<gene>
    <name evidence="2" type="ORF">ECRASSUSDP1_LOCUS14205</name>
</gene>
<feature type="compositionally biased region" description="Basic and acidic residues" evidence="1">
    <location>
        <begin position="185"/>
        <end position="211"/>
    </location>
</feature>